<protein>
    <submittedName>
        <fullName evidence="1">Uncharacterized protein</fullName>
    </submittedName>
</protein>
<dbReference type="KEGG" id="puv:PUV_07680"/>
<organism evidence="1 2">
    <name type="scientific">Parachlamydia acanthamoebae (strain UV7)</name>
    <dbReference type="NCBI Taxonomy" id="765952"/>
    <lineage>
        <taxon>Bacteria</taxon>
        <taxon>Pseudomonadati</taxon>
        <taxon>Chlamydiota</taxon>
        <taxon>Chlamydiia</taxon>
        <taxon>Parachlamydiales</taxon>
        <taxon>Parachlamydiaceae</taxon>
        <taxon>Parachlamydia</taxon>
    </lineage>
</organism>
<gene>
    <name evidence="1" type="ordered locus">PUV_07680</name>
</gene>
<dbReference type="HOGENOM" id="CLU_3397787_0_0_0"/>
<keyword evidence="2" id="KW-1185">Reference proteome</keyword>
<evidence type="ECO:0000313" key="2">
    <source>
        <dbReference type="Proteomes" id="UP000000495"/>
    </source>
</evidence>
<evidence type="ECO:0000313" key="1">
    <source>
        <dbReference type="EMBL" id="CCB85718.1"/>
    </source>
</evidence>
<reference key="1">
    <citation type="journal article" date="2011" name="Mol. Biol. Evol.">
        <title>Unity in variety -- the pan-genome of the Chlamydiae.</title>
        <authorList>
            <person name="Collingro A."/>
            <person name="Tischler P."/>
            <person name="Weinmaier T."/>
            <person name="Penz T."/>
            <person name="Heinz E."/>
            <person name="Brunham R.C."/>
            <person name="Read T.D."/>
            <person name="Bavoil P.M."/>
            <person name="Sachse K."/>
            <person name="Kahane S."/>
            <person name="Friedman M.G."/>
            <person name="Rattei T."/>
            <person name="Myers G.S.A."/>
            <person name="Horn M."/>
        </authorList>
    </citation>
    <scope>NUCLEOTIDE SEQUENCE</scope>
    <source>
        <strain>UV7</strain>
    </source>
</reference>
<dbReference type="AlphaFoldDB" id="F8KXY5"/>
<proteinExistence type="predicted"/>
<dbReference type="EMBL" id="FR872580">
    <property type="protein sequence ID" value="CCB85718.1"/>
    <property type="molecule type" value="Genomic_DNA"/>
</dbReference>
<dbReference type="Proteomes" id="UP000000495">
    <property type="component" value="Chromosome"/>
</dbReference>
<reference evidence="1 2" key="2">
    <citation type="journal article" date="2011" name="Mol. Biol. Evol.">
        <title>Unity in variety--the pan-genome of the Chlamydiae.</title>
        <authorList>
            <person name="Collingro A."/>
            <person name="Tischler P."/>
            <person name="Weinmaier T."/>
            <person name="Penz T."/>
            <person name="Heinz E."/>
            <person name="Brunham R.C."/>
            <person name="Read T.D."/>
            <person name="Bavoil P.M."/>
            <person name="Sachse K."/>
            <person name="Kahane S."/>
            <person name="Friedman M.G."/>
            <person name="Rattei T."/>
            <person name="Myers G.S."/>
            <person name="Horn M."/>
        </authorList>
    </citation>
    <scope>NUCLEOTIDE SEQUENCE [LARGE SCALE GENOMIC DNA]</scope>
    <source>
        <strain evidence="2">UV7</strain>
    </source>
</reference>
<accession>F8KXY5</accession>
<sequence>MLPSGFLNLNEKCSLVLLGNGIFWLELNYTN</sequence>
<name>F8KXY5_PARAV</name>